<proteinExistence type="predicted"/>
<gene>
    <name evidence="1" type="ORF">GJ744_004109</name>
</gene>
<dbReference type="EMBL" id="JAACFV010000019">
    <property type="protein sequence ID" value="KAF7511521.1"/>
    <property type="molecule type" value="Genomic_DNA"/>
</dbReference>
<organism evidence="1 2">
    <name type="scientific">Endocarpon pusillum</name>
    <dbReference type="NCBI Taxonomy" id="364733"/>
    <lineage>
        <taxon>Eukaryota</taxon>
        <taxon>Fungi</taxon>
        <taxon>Dikarya</taxon>
        <taxon>Ascomycota</taxon>
        <taxon>Pezizomycotina</taxon>
        <taxon>Eurotiomycetes</taxon>
        <taxon>Chaetothyriomycetidae</taxon>
        <taxon>Verrucariales</taxon>
        <taxon>Verrucariaceae</taxon>
        <taxon>Endocarpon</taxon>
    </lineage>
</organism>
<sequence length="56" mass="6104">MQATDLSCQTWALAWDGDKGSIDSQYRNFHVAGPMLPSSEFVEVVEAVLANEYAPG</sequence>
<name>A0A8H7AR50_9EURO</name>
<keyword evidence="2" id="KW-1185">Reference proteome</keyword>
<dbReference type="AlphaFoldDB" id="A0A8H7AR50"/>
<evidence type="ECO:0000313" key="1">
    <source>
        <dbReference type="EMBL" id="KAF7511521.1"/>
    </source>
</evidence>
<protein>
    <submittedName>
        <fullName evidence="1">Uncharacterized protein</fullName>
    </submittedName>
</protein>
<reference evidence="1" key="1">
    <citation type="submission" date="2020-02" db="EMBL/GenBank/DDBJ databases">
        <authorList>
            <person name="Palmer J.M."/>
        </authorList>
    </citation>
    <scope>NUCLEOTIDE SEQUENCE</scope>
    <source>
        <strain evidence="1">EPUS1.4</strain>
        <tissue evidence="1">Thallus</tissue>
    </source>
</reference>
<evidence type="ECO:0000313" key="2">
    <source>
        <dbReference type="Proteomes" id="UP000606974"/>
    </source>
</evidence>
<comment type="caution">
    <text evidence="1">The sequence shown here is derived from an EMBL/GenBank/DDBJ whole genome shotgun (WGS) entry which is preliminary data.</text>
</comment>
<accession>A0A8H7AR50</accession>
<dbReference type="Proteomes" id="UP000606974">
    <property type="component" value="Unassembled WGS sequence"/>
</dbReference>